<keyword evidence="3" id="KW-1185">Reference proteome</keyword>
<accession>A0A0B6S0N3</accession>
<protein>
    <submittedName>
        <fullName evidence="2">Uncharacterized protein</fullName>
    </submittedName>
</protein>
<feature type="compositionally biased region" description="Basic and acidic residues" evidence="1">
    <location>
        <begin position="28"/>
        <end position="40"/>
    </location>
</feature>
<reference evidence="2 3" key="2">
    <citation type="journal article" date="2016" name="Appl. Microbiol. Biotechnol.">
        <title>Mutations improving production and secretion of extracellular lipase by Burkholderia glumae PG1.</title>
        <authorList>
            <person name="Knapp A."/>
            <person name="Voget S."/>
            <person name="Gao R."/>
            <person name="Zaburannyi N."/>
            <person name="Krysciak D."/>
            <person name="Breuer M."/>
            <person name="Hauer B."/>
            <person name="Streit W.R."/>
            <person name="Muller R."/>
            <person name="Daniel R."/>
            <person name="Jaeger K.E."/>
        </authorList>
    </citation>
    <scope>NUCLEOTIDE SEQUENCE [LARGE SCALE GENOMIC DNA]</scope>
    <source>
        <strain evidence="2 3">PG1</strain>
    </source>
</reference>
<evidence type="ECO:0000313" key="3">
    <source>
        <dbReference type="Proteomes" id="UP000031838"/>
    </source>
</evidence>
<evidence type="ECO:0000256" key="1">
    <source>
        <dbReference type="SAM" id="MobiDB-lite"/>
    </source>
</evidence>
<name>A0A0B6S0N3_BURPL</name>
<sequence>MEQARNQNPVKTPAPGLNATPSTAAAERGAERRLTPERIASKMPTGLPAIDRARYTLEHGDPVRRAASRIATLDNAAMGASGNSVDVDGKSFDAHRDASHWHDNVIHSNASLDDSVVTPDDGLAGFACRRGGLQPAVETRFGWQVSQTGIVDAGRTNGARTVRVIRLEPSSS</sequence>
<dbReference type="OrthoDB" id="9016785at2"/>
<dbReference type="Proteomes" id="UP000031838">
    <property type="component" value="Chromosome 1"/>
</dbReference>
<dbReference type="HOGENOM" id="CLU_100901_0_0_4"/>
<dbReference type="RefSeq" id="WP_042624456.1">
    <property type="nucleotide sequence ID" value="NZ_CP002580.1"/>
</dbReference>
<feature type="compositionally biased region" description="Polar residues" evidence="1">
    <location>
        <begin position="1"/>
        <end position="10"/>
    </location>
</feature>
<dbReference type="InterPro" id="IPR021551">
    <property type="entry name" value="DUF3005"/>
</dbReference>
<dbReference type="EMBL" id="CP002580">
    <property type="protein sequence ID" value="AJK45786.1"/>
    <property type="molecule type" value="Genomic_DNA"/>
</dbReference>
<evidence type="ECO:0000313" key="2">
    <source>
        <dbReference type="EMBL" id="AJK45786.1"/>
    </source>
</evidence>
<proteinExistence type="predicted"/>
<dbReference type="AlphaFoldDB" id="A0A0B6S0N3"/>
<gene>
    <name evidence="2" type="ORF">BGL_1c12640</name>
</gene>
<feature type="region of interest" description="Disordered" evidence="1">
    <location>
        <begin position="1"/>
        <end position="41"/>
    </location>
</feature>
<reference evidence="3" key="1">
    <citation type="submission" date="2011-03" db="EMBL/GenBank/DDBJ databases">
        <authorList>
            <person name="Voget S."/>
            <person name="Streit W.R."/>
            <person name="Jaeger K.E."/>
            <person name="Daniel R."/>
        </authorList>
    </citation>
    <scope>NUCLEOTIDE SEQUENCE [LARGE SCALE GENOMIC DNA]</scope>
    <source>
        <strain evidence="3">PG1</strain>
    </source>
</reference>
<dbReference type="KEGG" id="bgp:BGL_1c12640"/>
<organism evidence="2 3">
    <name type="scientific">Burkholderia plantarii</name>
    <dbReference type="NCBI Taxonomy" id="41899"/>
    <lineage>
        <taxon>Bacteria</taxon>
        <taxon>Pseudomonadati</taxon>
        <taxon>Pseudomonadota</taxon>
        <taxon>Betaproteobacteria</taxon>
        <taxon>Burkholderiales</taxon>
        <taxon>Burkholderiaceae</taxon>
        <taxon>Burkholderia</taxon>
    </lineage>
</organism>
<dbReference type="Pfam" id="PF11448">
    <property type="entry name" value="DUF3005"/>
    <property type="match status" value="1"/>
</dbReference>